<gene>
    <name evidence="3" type="ORF">DSL72_000635</name>
</gene>
<evidence type="ECO:0000313" key="4">
    <source>
        <dbReference type="Proteomes" id="UP000672032"/>
    </source>
</evidence>
<keyword evidence="2" id="KW-0472">Membrane</keyword>
<feature type="compositionally biased region" description="Basic and acidic residues" evidence="1">
    <location>
        <begin position="309"/>
        <end position="331"/>
    </location>
</feature>
<proteinExistence type="predicted"/>
<accession>A0A8A3P4N4</accession>
<dbReference type="AlphaFoldDB" id="A0A8A3P4N4"/>
<protein>
    <submittedName>
        <fullName evidence="3">Uncharacterized protein</fullName>
    </submittedName>
</protein>
<evidence type="ECO:0000256" key="1">
    <source>
        <dbReference type="SAM" id="MobiDB-lite"/>
    </source>
</evidence>
<feature type="region of interest" description="Disordered" evidence="1">
    <location>
        <begin position="309"/>
        <end position="335"/>
    </location>
</feature>
<keyword evidence="4" id="KW-1185">Reference proteome</keyword>
<keyword evidence="2" id="KW-1133">Transmembrane helix</keyword>
<dbReference type="EMBL" id="CP063406">
    <property type="protein sequence ID" value="QSZ31074.1"/>
    <property type="molecule type" value="Genomic_DNA"/>
</dbReference>
<evidence type="ECO:0000313" key="3">
    <source>
        <dbReference type="EMBL" id="QSZ31074.1"/>
    </source>
</evidence>
<feature type="transmembrane region" description="Helical" evidence="2">
    <location>
        <begin position="341"/>
        <end position="360"/>
    </location>
</feature>
<keyword evidence="2" id="KW-0812">Transmembrane</keyword>
<name>A0A8A3P4N4_9HELO</name>
<feature type="region of interest" description="Disordered" evidence="1">
    <location>
        <begin position="169"/>
        <end position="221"/>
    </location>
</feature>
<dbReference type="OrthoDB" id="3537171at2759"/>
<evidence type="ECO:0000256" key="2">
    <source>
        <dbReference type="SAM" id="Phobius"/>
    </source>
</evidence>
<sequence>MESDACVRCVRDGDCCDGQELEGTGYNHPVVILQVRATHCSVAKITSQPPKSRSLSRRIPISQIPPPFDALDLDASPELYLETGIMEKQSYIVIEHIFSIPLSMLRSKSYKHNSCAFDTRLRQESYIRLIERFGINIEGEEWVETLVLALRSADRGRRQRVTFRDPWEEMRGHTSLPSTRRNRGSPRRSLDRRSYSEPTPSTTIPALPPPRRTPTQTRTAIPRSPRFEWYTYDRATARSILRSLAVERTLLQNPSPLPLPLPSSPSPHYLAPVQTAWRPHPHPQTPSRPPRSTYQTVLPSVERYDRAHWDARIQDTNSRNDDLERGGHGGEDDQGDCDGRVFAQLVMLFLGVGALFLWFYRG</sequence>
<organism evidence="3 4">
    <name type="scientific">Monilinia vaccinii-corymbosi</name>
    <dbReference type="NCBI Taxonomy" id="61207"/>
    <lineage>
        <taxon>Eukaryota</taxon>
        <taxon>Fungi</taxon>
        <taxon>Dikarya</taxon>
        <taxon>Ascomycota</taxon>
        <taxon>Pezizomycotina</taxon>
        <taxon>Leotiomycetes</taxon>
        <taxon>Helotiales</taxon>
        <taxon>Sclerotiniaceae</taxon>
        <taxon>Monilinia</taxon>
    </lineage>
</organism>
<dbReference type="Proteomes" id="UP000672032">
    <property type="component" value="Chromosome 2"/>
</dbReference>
<reference evidence="3" key="1">
    <citation type="submission" date="2020-10" db="EMBL/GenBank/DDBJ databases">
        <title>Genome Sequence of Monilinia vaccinii-corymbosi Sheds Light on Mummy Berry Disease Infection of Blueberry and Mating Type.</title>
        <authorList>
            <person name="Yow A.G."/>
            <person name="Zhang Y."/>
            <person name="Bansal K."/>
            <person name="Eacker S.M."/>
            <person name="Sullivan S."/>
            <person name="Liachko I."/>
            <person name="Cubeta M.A."/>
            <person name="Rollins J.A."/>
            <person name="Ashrafi H."/>
        </authorList>
    </citation>
    <scope>NUCLEOTIDE SEQUENCE</scope>
    <source>
        <strain evidence="3">RL-1</strain>
    </source>
</reference>